<feature type="transmembrane region" description="Helical" evidence="1">
    <location>
        <begin position="365"/>
        <end position="386"/>
    </location>
</feature>
<name>A0ABZ2PKD5_9NOCA</name>
<keyword evidence="1" id="KW-0812">Transmembrane</keyword>
<dbReference type="Proteomes" id="UP001432000">
    <property type="component" value="Chromosome"/>
</dbReference>
<feature type="transmembrane region" description="Helical" evidence="1">
    <location>
        <begin position="175"/>
        <end position="192"/>
    </location>
</feature>
<dbReference type="RefSeq" id="WP_338890306.1">
    <property type="nucleotide sequence ID" value="NZ_CP147846.1"/>
</dbReference>
<gene>
    <name evidence="3" type="ORF">WDS16_02750</name>
</gene>
<keyword evidence="1" id="KW-0472">Membrane</keyword>
<organism evidence="3 4">
    <name type="scientific">Rhodococcus sovatensis</name>
    <dbReference type="NCBI Taxonomy" id="1805840"/>
    <lineage>
        <taxon>Bacteria</taxon>
        <taxon>Bacillati</taxon>
        <taxon>Actinomycetota</taxon>
        <taxon>Actinomycetes</taxon>
        <taxon>Mycobacteriales</taxon>
        <taxon>Nocardiaceae</taxon>
        <taxon>Rhodococcus</taxon>
    </lineage>
</organism>
<feature type="transmembrane region" description="Helical" evidence="1">
    <location>
        <begin position="398"/>
        <end position="415"/>
    </location>
</feature>
<dbReference type="Pfam" id="PF01970">
    <property type="entry name" value="TctA"/>
    <property type="match status" value="1"/>
</dbReference>
<reference evidence="3 4" key="1">
    <citation type="submission" date="2024-03" db="EMBL/GenBank/DDBJ databases">
        <title>Natural products discovery in diverse microorganisms through a two-stage MS feature dereplication strategy.</title>
        <authorList>
            <person name="Zhang R."/>
        </authorList>
    </citation>
    <scope>NUCLEOTIDE SEQUENCE [LARGE SCALE GENOMIC DNA]</scope>
    <source>
        <strain evidence="3 4">18930</strain>
    </source>
</reference>
<evidence type="ECO:0000313" key="3">
    <source>
        <dbReference type="EMBL" id="WXG69494.1"/>
    </source>
</evidence>
<dbReference type="PANTHER" id="PTHR35342:SF5">
    <property type="entry name" value="TRICARBOXYLIC TRANSPORT PROTEIN"/>
    <property type="match status" value="1"/>
</dbReference>
<evidence type="ECO:0000313" key="4">
    <source>
        <dbReference type="Proteomes" id="UP001432000"/>
    </source>
</evidence>
<feature type="transmembrane region" description="Helical" evidence="1">
    <location>
        <begin position="27"/>
        <end position="60"/>
    </location>
</feature>
<keyword evidence="4" id="KW-1185">Reference proteome</keyword>
<dbReference type="PANTHER" id="PTHR35342">
    <property type="entry name" value="TRICARBOXYLIC TRANSPORT PROTEIN"/>
    <property type="match status" value="1"/>
</dbReference>
<feature type="transmembrane region" description="Helical" evidence="1">
    <location>
        <begin position="212"/>
        <end position="229"/>
    </location>
</feature>
<feature type="transmembrane region" description="Helical" evidence="1">
    <location>
        <begin position="117"/>
        <end position="141"/>
    </location>
</feature>
<keyword evidence="1" id="KW-1133">Transmembrane helix</keyword>
<dbReference type="InterPro" id="IPR002823">
    <property type="entry name" value="DUF112_TM"/>
</dbReference>
<evidence type="ECO:0000259" key="2">
    <source>
        <dbReference type="Pfam" id="PF01970"/>
    </source>
</evidence>
<accession>A0ABZ2PKD5</accession>
<sequence length="513" mass="52230">MGDIRSALAGTAVNAVTEGLSALLDPSIGVCLLVGVLLGTLVGAVPGITAAMAVALAAGFTLTLEPLQGLSVLLSIYVAAQFGDRVPSILINTPGTPASIATTFDGFPMAKQGRAGIALTSSALVSAVGSVVGICILIFAAQPIASIALRFGPAEMFALVVFGMTMMIGVSGGRVVKGLFAGILGLLLGTVGRDPITGDGRFTFGLNELSSGIPFIAAIVGLFGIAEVFNQMISRHPTIVPAPITQLGKWWPNRAERRELVKPALIGSGVGAVVGVVPAAGGDIAGIVSWDQARRASKTPEKFGKGSLEGLAAADTASTATMGGSLTTTLALGVPGDAVMAVMIGSMVIWGLQPGPALFVDSPDLVYSLAAIMLLATFAALALALVRMRGVIKLLDLPQKYLWAVIITFCMVGTYAVQNSAFDVGLMLVFGLLGLALRRNGFPAGPLVLGLILGPLAESNIRRAFLIDGAASIYTSGIAVALLVLSALAVLGPYIRTGLKKGSRRGAGERADA</sequence>
<dbReference type="EMBL" id="CP147846">
    <property type="protein sequence ID" value="WXG69494.1"/>
    <property type="molecule type" value="Genomic_DNA"/>
</dbReference>
<feature type="domain" description="DUF112" evidence="2">
    <location>
        <begin position="31"/>
        <end position="449"/>
    </location>
</feature>
<feature type="transmembrane region" description="Helical" evidence="1">
    <location>
        <begin position="330"/>
        <end position="353"/>
    </location>
</feature>
<proteinExistence type="predicted"/>
<feature type="transmembrane region" description="Helical" evidence="1">
    <location>
        <begin position="473"/>
        <end position="495"/>
    </location>
</feature>
<evidence type="ECO:0000256" key="1">
    <source>
        <dbReference type="SAM" id="Phobius"/>
    </source>
</evidence>
<protein>
    <submittedName>
        <fullName evidence="3">Tripartite tricarboxylate transporter permease</fullName>
    </submittedName>
</protein>
<feature type="transmembrane region" description="Helical" evidence="1">
    <location>
        <begin position="147"/>
        <end position="168"/>
    </location>
</feature>